<accession>A0ACC0BY01</accession>
<evidence type="ECO:0000313" key="2">
    <source>
        <dbReference type="Proteomes" id="UP001060085"/>
    </source>
</evidence>
<sequence length="139" mass="16751">MEIIRSRYFDNMKRCWRRRKYQKLENVMKMKKKKKIKIAHFCGKKNKENEVSEKWKMTLLLPFKLIGKFHKAYVNAMLRLSLPGEQKREKFVEKRVPKGRPCPSPMLLAAHNNEMVDTRMVLELYNRVVSMSYTSYFVS</sequence>
<gene>
    <name evidence="1" type="ORF">M9H77_08446</name>
</gene>
<organism evidence="1 2">
    <name type="scientific">Catharanthus roseus</name>
    <name type="common">Madagascar periwinkle</name>
    <name type="synonym">Vinca rosea</name>
    <dbReference type="NCBI Taxonomy" id="4058"/>
    <lineage>
        <taxon>Eukaryota</taxon>
        <taxon>Viridiplantae</taxon>
        <taxon>Streptophyta</taxon>
        <taxon>Embryophyta</taxon>
        <taxon>Tracheophyta</taxon>
        <taxon>Spermatophyta</taxon>
        <taxon>Magnoliopsida</taxon>
        <taxon>eudicotyledons</taxon>
        <taxon>Gunneridae</taxon>
        <taxon>Pentapetalae</taxon>
        <taxon>asterids</taxon>
        <taxon>lamiids</taxon>
        <taxon>Gentianales</taxon>
        <taxon>Apocynaceae</taxon>
        <taxon>Rauvolfioideae</taxon>
        <taxon>Vinceae</taxon>
        <taxon>Catharanthinae</taxon>
        <taxon>Catharanthus</taxon>
    </lineage>
</organism>
<dbReference type="EMBL" id="CM044702">
    <property type="protein sequence ID" value="KAI5677496.1"/>
    <property type="molecule type" value="Genomic_DNA"/>
</dbReference>
<reference evidence="2" key="1">
    <citation type="journal article" date="2023" name="Nat. Plants">
        <title>Single-cell RNA sequencing provides a high-resolution roadmap for understanding the multicellular compartmentation of specialized metabolism.</title>
        <authorList>
            <person name="Sun S."/>
            <person name="Shen X."/>
            <person name="Li Y."/>
            <person name="Li Y."/>
            <person name="Wang S."/>
            <person name="Li R."/>
            <person name="Zhang H."/>
            <person name="Shen G."/>
            <person name="Guo B."/>
            <person name="Wei J."/>
            <person name="Xu J."/>
            <person name="St-Pierre B."/>
            <person name="Chen S."/>
            <person name="Sun C."/>
        </authorList>
    </citation>
    <scope>NUCLEOTIDE SEQUENCE [LARGE SCALE GENOMIC DNA]</scope>
</reference>
<evidence type="ECO:0000313" key="1">
    <source>
        <dbReference type="EMBL" id="KAI5677496.1"/>
    </source>
</evidence>
<proteinExistence type="predicted"/>
<name>A0ACC0BY01_CATRO</name>
<dbReference type="Proteomes" id="UP001060085">
    <property type="component" value="Linkage Group LG02"/>
</dbReference>
<comment type="caution">
    <text evidence="1">The sequence shown here is derived from an EMBL/GenBank/DDBJ whole genome shotgun (WGS) entry which is preliminary data.</text>
</comment>
<protein>
    <submittedName>
        <fullName evidence="1">Uncharacterized protein</fullName>
    </submittedName>
</protein>
<keyword evidence="2" id="KW-1185">Reference proteome</keyword>